<name>X1V5J7_9ZZZZ</name>
<organism evidence="1">
    <name type="scientific">marine sediment metagenome</name>
    <dbReference type="NCBI Taxonomy" id="412755"/>
    <lineage>
        <taxon>unclassified sequences</taxon>
        <taxon>metagenomes</taxon>
        <taxon>ecological metagenomes</taxon>
    </lineage>
</organism>
<dbReference type="EMBL" id="BARW01036283">
    <property type="protein sequence ID" value="GAJ25063.1"/>
    <property type="molecule type" value="Genomic_DNA"/>
</dbReference>
<protein>
    <submittedName>
        <fullName evidence="1">Uncharacterized protein</fullName>
    </submittedName>
</protein>
<proteinExistence type="predicted"/>
<reference evidence="1" key="1">
    <citation type="journal article" date="2014" name="Front. Microbiol.">
        <title>High frequency of phylogenetically diverse reductive dehalogenase-homologous genes in deep subseafloor sedimentary metagenomes.</title>
        <authorList>
            <person name="Kawai M."/>
            <person name="Futagami T."/>
            <person name="Toyoda A."/>
            <person name="Takaki Y."/>
            <person name="Nishi S."/>
            <person name="Hori S."/>
            <person name="Arai W."/>
            <person name="Tsubouchi T."/>
            <person name="Morono Y."/>
            <person name="Uchiyama I."/>
            <person name="Ito T."/>
            <person name="Fujiyama A."/>
            <person name="Inagaki F."/>
            <person name="Takami H."/>
        </authorList>
    </citation>
    <scope>NUCLEOTIDE SEQUENCE</scope>
    <source>
        <strain evidence="1">Expedition CK06-06</strain>
    </source>
</reference>
<comment type="caution">
    <text evidence="1">The sequence shown here is derived from an EMBL/GenBank/DDBJ whole genome shotgun (WGS) entry which is preliminary data.</text>
</comment>
<sequence>MNGIESEIGKVLSDQRELEKLLLLEKEKRGVGKNKLVFIGMANIADYYWCAMQSLFKSKKMELDFFHAYLHDRVYYSFHLGLITNLPKNKEKLLEIGNEITLKDVEKLL</sequence>
<feature type="non-terminal residue" evidence="1">
    <location>
        <position position="109"/>
    </location>
</feature>
<evidence type="ECO:0000313" key="1">
    <source>
        <dbReference type="EMBL" id="GAJ25063.1"/>
    </source>
</evidence>
<gene>
    <name evidence="1" type="ORF">S12H4_56361</name>
</gene>
<accession>X1V5J7</accession>
<dbReference type="AlphaFoldDB" id="X1V5J7"/>